<comment type="caution">
    <text evidence="1">The sequence shown here is derived from an EMBL/GenBank/DDBJ whole genome shotgun (WGS) entry which is preliminary data.</text>
</comment>
<dbReference type="AlphaFoldDB" id="A0AAD9MUT6"/>
<protein>
    <recommendedName>
        <fullName evidence="3">Ubiquitin-like protease family profile domain-containing protein</fullName>
    </recommendedName>
</protein>
<accession>A0AAD9MUT6</accession>
<keyword evidence="2" id="KW-1185">Reference proteome</keyword>
<sequence length="230" mass="26563">MSWLDLFHESSGKYSGYVTSKDALWQLIQEYEVANSMCFTIVKETTGFEDCDREAAKQLTLIIAPYFPLWELDYRTKQIAESCKIFLRRRFHEGLSNKTGQTWKIITCNHSKQMDSVSCGIFVMKYTDMLMSDKWSHLQFDTTNIGVNALRKEFASILINAADSTELAKHCRLCYQSRRMKLNGLHVIHATDGTTSNHDQCVGPKEEQPTNYYGQPFICRMCQMEDDSDD</sequence>
<organism evidence="1 2">
    <name type="scientific">Paralvinella palmiformis</name>
    <dbReference type="NCBI Taxonomy" id="53620"/>
    <lineage>
        <taxon>Eukaryota</taxon>
        <taxon>Metazoa</taxon>
        <taxon>Spiralia</taxon>
        <taxon>Lophotrochozoa</taxon>
        <taxon>Annelida</taxon>
        <taxon>Polychaeta</taxon>
        <taxon>Sedentaria</taxon>
        <taxon>Canalipalpata</taxon>
        <taxon>Terebellida</taxon>
        <taxon>Terebelliformia</taxon>
        <taxon>Alvinellidae</taxon>
        <taxon>Paralvinella</taxon>
    </lineage>
</organism>
<dbReference type="EMBL" id="JAODUP010000622">
    <property type="protein sequence ID" value="KAK2146260.1"/>
    <property type="molecule type" value="Genomic_DNA"/>
</dbReference>
<gene>
    <name evidence="1" type="ORF">LSH36_622g02007</name>
</gene>
<reference evidence="1" key="1">
    <citation type="journal article" date="2023" name="Mol. Biol. Evol.">
        <title>Third-Generation Sequencing Reveals the Adaptive Role of the Epigenome in Three Deep-Sea Polychaetes.</title>
        <authorList>
            <person name="Perez M."/>
            <person name="Aroh O."/>
            <person name="Sun Y."/>
            <person name="Lan Y."/>
            <person name="Juniper S.K."/>
            <person name="Young C.R."/>
            <person name="Angers B."/>
            <person name="Qian P.Y."/>
        </authorList>
    </citation>
    <scope>NUCLEOTIDE SEQUENCE</scope>
    <source>
        <strain evidence="1">P08H-3</strain>
    </source>
</reference>
<dbReference type="Gene3D" id="3.40.395.10">
    <property type="entry name" value="Adenoviral Proteinase, Chain A"/>
    <property type="match status" value="1"/>
</dbReference>
<evidence type="ECO:0000313" key="1">
    <source>
        <dbReference type="EMBL" id="KAK2146260.1"/>
    </source>
</evidence>
<dbReference type="InterPro" id="IPR038765">
    <property type="entry name" value="Papain-like_cys_pep_sf"/>
</dbReference>
<evidence type="ECO:0008006" key="3">
    <source>
        <dbReference type="Google" id="ProtNLM"/>
    </source>
</evidence>
<name>A0AAD9MUT6_9ANNE</name>
<proteinExistence type="predicted"/>
<evidence type="ECO:0000313" key="2">
    <source>
        <dbReference type="Proteomes" id="UP001208570"/>
    </source>
</evidence>
<dbReference type="Proteomes" id="UP001208570">
    <property type="component" value="Unassembled WGS sequence"/>
</dbReference>
<dbReference type="SUPFAM" id="SSF54001">
    <property type="entry name" value="Cysteine proteinases"/>
    <property type="match status" value="1"/>
</dbReference>